<evidence type="ECO:0000259" key="11">
    <source>
        <dbReference type="Pfam" id="PF26002"/>
    </source>
</evidence>
<dbReference type="InterPro" id="IPR010129">
    <property type="entry name" value="T1SS_HlyD"/>
</dbReference>
<protein>
    <recommendedName>
        <fullName evidence="9">Membrane fusion protein (MFP) family protein</fullName>
    </recommendedName>
</protein>
<dbReference type="InterPro" id="IPR050739">
    <property type="entry name" value="MFP"/>
</dbReference>
<dbReference type="PANTHER" id="PTHR30386">
    <property type="entry name" value="MEMBRANE FUSION SUBUNIT OF EMRAB-TOLC MULTIDRUG EFFLUX PUMP"/>
    <property type="match status" value="1"/>
</dbReference>
<dbReference type="SUPFAM" id="SSF111369">
    <property type="entry name" value="HlyD-like secretion proteins"/>
    <property type="match status" value="1"/>
</dbReference>
<comment type="subcellular location">
    <subcellularLocation>
        <location evidence="1 9">Cell inner membrane</location>
        <topology evidence="1 9">Single-pass membrane protein</topology>
    </subcellularLocation>
</comment>
<keyword evidence="3 9" id="KW-0813">Transport</keyword>
<dbReference type="Proteomes" id="UP000516105">
    <property type="component" value="Chromosome"/>
</dbReference>
<dbReference type="Gene3D" id="2.40.30.170">
    <property type="match status" value="1"/>
</dbReference>
<evidence type="ECO:0000313" key="13">
    <source>
        <dbReference type="Proteomes" id="UP000516105"/>
    </source>
</evidence>
<organism evidence="12 13">
    <name type="scientific">Sphingomonas sediminicola</name>
    <dbReference type="NCBI Taxonomy" id="386874"/>
    <lineage>
        <taxon>Bacteria</taxon>
        <taxon>Pseudomonadati</taxon>
        <taxon>Pseudomonadota</taxon>
        <taxon>Alphaproteobacteria</taxon>
        <taxon>Sphingomonadales</taxon>
        <taxon>Sphingomonadaceae</taxon>
        <taxon>Sphingomonas</taxon>
    </lineage>
</organism>
<feature type="domain" description="AprE-like long alpha-helical hairpin" evidence="10">
    <location>
        <begin position="4"/>
        <end position="147"/>
    </location>
</feature>
<proteinExistence type="inferred from homology"/>
<dbReference type="NCBIfam" id="TIGR01843">
    <property type="entry name" value="type_I_hlyD"/>
    <property type="match status" value="1"/>
</dbReference>
<keyword evidence="5 9" id="KW-0997">Cell inner membrane</keyword>
<keyword evidence="13" id="KW-1185">Reference proteome</keyword>
<dbReference type="PRINTS" id="PR01490">
    <property type="entry name" value="RTXTOXIND"/>
</dbReference>
<dbReference type="Pfam" id="PF25994">
    <property type="entry name" value="HH_AprE"/>
    <property type="match status" value="1"/>
</dbReference>
<sequence>MLAAQALALQRAQLNARLASISAQQSVLGQRSLQLGEQQGGYSEQIASLREQQRLLADELAGMREIEKKGFASVNRIRALERALADLKGREAAMRSEIARAGEGKGETRMQSVSIETNALEQVATELRDTQARLSDVFPKLIAVREQLQRARVRAPVSGQVVGLSVFTIGGVVAPGQTLMEIVPDRRTLVIQAQVAPNDADDVYQGQEAQVRFVSVHDRTLPLLTGKVRTISADSFTDEKSGRSFFRAEIEVTPEQLRKVGGTLGHGQLRPGLPVEVLLNVRKRTALQYILEPLTRNLWGSLREQ</sequence>
<evidence type="ECO:0000256" key="1">
    <source>
        <dbReference type="ARBA" id="ARBA00004377"/>
    </source>
</evidence>
<dbReference type="Pfam" id="PF26002">
    <property type="entry name" value="Beta-barrel_AprE"/>
    <property type="match status" value="1"/>
</dbReference>
<evidence type="ECO:0000256" key="4">
    <source>
        <dbReference type="ARBA" id="ARBA00022475"/>
    </source>
</evidence>
<evidence type="ECO:0000256" key="5">
    <source>
        <dbReference type="ARBA" id="ARBA00022519"/>
    </source>
</evidence>
<evidence type="ECO:0000256" key="7">
    <source>
        <dbReference type="ARBA" id="ARBA00022989"/>
    </source>
</evidence>
<comment type="similarity">
    <text evidence="2 9">Belongs to the membrane fusion protein (MFP) (TC 8.A.1) family.</text>
</comment>
<evidence type="ECO:0000313" key="12">
    <source>
        <dbReference type="EMBL" id="QNP45740.1"/>
    </source>
</evidence>
<dbReference type="InterPro" id="IPR058982">
    <property type="entry name" value="Beta-barrel_AprE"/>
</dbReference>
<evidence type="ECO:0000256" key="6">
    <source>
        <dbReference type="ARBA" id="ARBA00022692"/>
    </source>
</evidence>
<evidence type="ECO:0000259" key="10">
    <source>
        <dbReference type="Pfam" id="PF25994"/>
    </source>
</evidence>
<dbReference type="RefSeq" id="WP_187708693.1">
    <property type="nucleotide sequence ID" value="NZ_CP060782.1"/>
</dbReference>
<evidence type="ECO:0000256" key="3">
    <source>
        <dbReference type="ARBA" id="ARBA00022448"/>
    </source>
</evidence>
<keyword evidence="8" id="KW-0472">Membrane</keyword>
<dbReference type="InterPro" id="IPR058781">
    <property type="entry name" value="HH_AprE-like"/>
</dbReference>
<gene>
    <name evidence="12" type="ORF">H9L14_14715</name>
</gene>
<feature type="domain" description="AprE-like beta-barrel" evidence="11">
    <location>
        <begin position="189"/>
        <end position="280"/>
    </location>
</feature>
<dbReference type="EMBL" id="CP060782">
    <property type="protein sequence ID" value="QNP45740.1"/>
    <property type="molecule type" value="Genomic_DNA"/>
</dbReference>
<evidence type="ECO:0000256" key="9">
    <source>
        <dbReference type="RuleBase" id="RU365093"/>
    </source>
</evidence>
<dbReference type="PANTHER" id="PTHR30386:SF17">
    <property type="entry name" value="ALKALINE PROTEASE SECRETION PROTEIN APRE"/>
    <property type="match status" value="1"/>
</dbReference>
<reference evidence="12 13" key="1">
    <citation type="submission" date="2020-08" db="EMBL/GenBank/DDBJ databases">
        <title>Genome sequence of Sphingomonas sediminicola KACC 15039T.</title>
        <authorList>
            <person name="Hyun D.-W."/>
            <person name="Bae J.-W."/>
        </authorList>
    </citation>
    <scope>NUCLEOTIDE SEQUENCE [LARGE SCALE GENOMIC DNA]</scope>
    <source>
        <strain evidence="12 13">KACC 15039</strain>
    </source>
</reference>
<evidence type="ECO:0000256" key="2">
    <source>
        <dbReference type="ARBA" id="ARBA00009477"/>
    </source>
</evidence>
<accession>A0ABX6T7U6</accession>
<evidence type="ECO:0000256" key="8">
    <source>
        <dbReference type="ARBA" id="ARBA00023136"/>
    </source>
</evidence>
<keyword evidence="6" id="KW-0812">Transmembrane</keyword>
<keyword evidence="4 9" id="KW-1003">Cell membrane</keyword>
<name>A0ABX6T7U6_9SPHN</name>
<keyword evidence="7" id="KW-1133">Transmembrane helix</keyword>